<keyword evidence="1" id="KW-1133">Transmembrane helix</keyword>
<evidence type="ECO:0000313" key="3">
    <source>
        <dbReference type="EMBL" id="GMT07662.1"/>
    </source>
</evidence>
<keyword evidence="1" id="KW-0472">Membrane</keyword>
<feature type="domain" description="Acyltransferase 3" evidence="2">
    <location>
        <begin position="11"/>
        <end position="365"/>
    </location>
</feature>
<name>A0AAV5UMZ5_9BILA</name>
<dbReference type="Pfam" id="PF01757">
    <property type="entry name" value="Acyl_transf_3"/>
    <property type="match status" value="1"/>
</dbReference>
<dbReference type="EMBL" id="BTSX01000006">
    <property type="protein sequence ID" value="GMT07662.1"/>
    <property type="molecule type" value="Genomic_DNA"/>
</dbReference>
<feature type="transmembrane region" description="Helical" evidence="1">
    <location>
        <begin position="317"/>
        <end position="339"/>
    </location>
</feature>
<dbReference type="PANTHER" id="PTHR23028:SF53">
    <property type="entry name" value="ACYL_TRANSF_3 DOMAIN-CONTAINING PROTEIN"/>
    <property type="match status" value="1"/>
</dbReference>
<evidence type="ECO:0000256" key="1">
    <source>
        <dbReference type="SAM" id="Phobius"/>
    </source>
</evidence>
<feature type="transmembrane region" description="Helical" evidence="1">
    <location>
        <begin position="257"/>
        <end position="278"/>
    </location>
</feature>
<protein>
    <recommendedName>
        <fullName evidence="2">Acyltransferase 3 domain-containing protein</fullName>
    </recommendedName>
</protein>
<reference evidence="3" key="1">
    <citation type="submission" date="2023-10" db="EMBL/GenBank/DDBJ databases">
        <title>Genome assembly of Pristionchus species.</title>
        <authorList>
            <person name="Yoshida K."/>
            <person name="Sommer R.J."/>
        </authorList>
    </citation>
    <scope>NUCLEOTIDE SEQUENCE</scope>
    <source>
        <strain evidence="3">RS0144</strain>
    </source>
</reference>
<keyword evidence="1" id="KW-0812">Transmembrane</keyword>
<dbReference type="InterPro" id="IPR050879">
    <property type="entry name" value="Acyltransferase_3"/>
</dbReference>
<organism evidence="3 4">
    <name type="scientific">Pristionchus entomophagus</name>
    <dbReference type="NCBI Taxonomy" id="358040"/>
    <lineage>
        <taxon>Eukaryota</taxon>
        <taxon>Metazoa</taxon>
        <taxon>Ecdysozoa</taxon>
        <taxon>Nematoda</taxon>
        <taxon>Chromadorea</taxon>
        <taxon>Rhabditida</taxon>
        <taxon>Rhabditina</taxon>
        <taxon>Diplogasteromorpha</taxon>
        <taxon>Diplogasteroidea</taxon>
        <taxon>Neodiplogasteridae</taxon>
        <taxon>Pristionchus</taxon>
    </lineage>
</organism>
<dbReference type="PANTHER" id="PTHR23028">
    <property type="entry name" value="ACETYLTRANSFERASE"/>
    <property type="match status" value="1"/>
</dbReference>
<feature type="transmembrane region" description="Helical" evidence="1">
    <location>
        <begin position="76"/>
        <end position="96"/>
    </location>
</feature>
<feature type="transmembrane region" description="Helical" evidence="1">
    <location>
        <begin position="171"/>
        <end position="188"/>
    </location>
</feature>
<keyword evidence="4" id="KW-1185">Reference proteome</keyword>
<feature type="non-terminal residue" evidence="3">
    <location>
        <position position="436"/>
    </location>
</feature>
<accession>A0AAV5UMZ5</accession>
<dbReference type="GO" id="GO:0016020">
    <property type="term" value="C:membrane"/>
    <property type="evidence" value="ECO:0007669"/>
    <property type="project" value="TreeGrafter"/>
</dbReference>
<gene>
    <name evidence="3" type="ORF">PENTCL1PPCAC_29836</name>
</gene>
<dbReference type="GO" id="GO:0016747">
    <property type="term" value="F:acyltransferase activity, transferring groups other than amino-acyl groups"/>
    <property type="evidence" value="ECO:0007669"/>
    <property type="project" value="InterPro"/>
</dbReference>
<proteinExistence type="predicted"/>
<dbReference type="GO" id="GO:0000271">
    <property type="term" value="P:polysaccharide biosynthetic process"/>
    <property type="evidence" value="ECO:0007669"/>
    <property type="project" value="TreeGrafter"/>
</dbReference>
<feature type="transmembrane region" description="Helical" evidence="1">
    <location>
        <begin position="290"/>
        <end position="311"/>
    </location>
</feature>
<feature type="transmembrane region" description="Helical" evidence="1">
    <location>
        <begin position="382"/>
        <end position="408"/>
    </location>
</feature>
<evidence type="ECO:0000313" key="4">
    <source>
        <dbReference type="Proteomes" id="UP001432027"/>
    </source>
</evidence>
<feature type="transmembrane region" description="Helical" evidence="1">
    <location>
        <begin position="31"/>
        <end position="55"/>
    </location>
</feature>
<comment type="caution">
    <text evidence="3">The sequence shown here is derived from an EMBL/GenBank/DDBJ whole genome shotgun (WGS) entry which is preliminary data.</text>
</comment>
<evidence type="ECO:0000259" key="2">
    <source>
        <dbReference type="Pfam" id="PF01757"/>
    </source>
</evidence>
<feature type="transmembrane region" description="Helical" evidence="1">
    <location>
        <begin position="148"/>
        <end position="164"/>
    </location>
</feature>
<dbReference type="Proteomes" id="UP001432027">
    <property type="component" value="Unassembled WGS sequence"/>
</dbReference>
<dbReference type="AlphaFoldDB" id="A0AAV5UMZ5"/>
<feature type="non-terminal residue" evidence="3">
    <location>
        <position position="1"/>
    </location>
</feature>
<dbReference type="InterPro" id="IPR002656">
    <property type="entry name" value="Acyl_transf_3_dom"/>
</dbReference>
<sequence length="436" mass="49779">SQEPPKKRSDLQSLRGIAICSVFLFHIRQDIFINGFLGVDVFFVLSGFLISSILSRHQKLSFEHIKNFYFRRFKRIVPLYVTVLLACMISALLIFAKVDAENEQRSFLWSFFFARNIQQIKNSRDYWQQGSASHRSLLNHAWSLGVEIQYYLVAPFIYAFICLLKTRTLRIVSYVCISTASLLLYLISDNTTHFNSPVCRWWQFMLGSIASEVAGGSVMSSQPVTEEKEALLEQQPAQDKDALLEMQQDLEVTNTEYSVIVSQSLRTSIVIVLVLYLVSPFSFGERIGAIGVSLMVAGLIATCDDASILLLSSRSMAYIGDISYALYLVHWPVIVFFTYHIENTKLDSWESVIFVVLITILFTLFAHFTIEKWSLRKGYIPSAVYVGVIYTVMAIILHNTALISDMVLSHRFNSLSRIEIETTPGHKMNFTRDEIR</sequence>
<feature type="transmembrane region" description="Helical" evidence="1">
    <location>
        <begin position="351"/>
        <end position="370"/>
    </location>
</feature>